<proteinExistence type="predicted"/>
<accession>A0A0M0GD81</accession>
<sequence length="74" mass="8349">MKILLIENEIVNFLHVNNIRPALNPSSKMYKIKVEMVNGSAFETLDNYTKGEAEEKILEISALLASSQNEVIIQ</sequence>
<keyword evidence="2" id="KW-1185">Reference proteome</keyword>
<name>A0A0M0GD81_SPOGL</name>
<evidence type="ECO:0000313" key="1">
    <source>
        <dbReference type="EMBL" id="KON87386.1"/>
    </source>
</evidence>
<dbReference type="AlphaFoldDB" id="A0A0M0GD81"/>
<evidence type="ECO:0000313" key="2">
    <source>
        <dbReference type="Proteomes" id="UP000037109"/>
    </source>
</evidence>
<reference evidence="2" key="1">
    <citation type="submission" date="2015-07" db="EMBL/GenBank/DDBJ databases">
        <title>Fjat-10036 dsm4.</title>
        <authorList>
            <person name="Liu B."/>
            <person name="Wang J."/>
            <person name="Zhu Y."/>
            <person name="Liu G."/>
            <person name="Chen Q."/>
            <person name="Chen Z."/>
            <person name="Lan J."/>
            <person name="Che J."/>
            <person name="Ge C."/>
            <person name="Shi H."/>
            <person name="Pan Z."/>
            <person name="Liu X."/>
        </authorList>
    </citation>
    <scope>NUCLEOTIDE SEQUENCE [LARGE SCALE GENOMIC DNA]</scope>
    <source>
        <strain evidence="2">DSM 4</strain>
    </source>
</reference>
<dbReference type="PATRIC" id="fig|1459.3.peg.2461"/>
<organism evidence="1 2">
    <name type="scientific">Sporosarcina globispora</name>
    <name type="common">Bacillus globisporus</name>
    <dbReference type="NCBI Taxonomy" id="1459"/>
    <lineage>
        <taxon>Bacteria</taxon>
        <taxon>Bacillati</taxon>
        <taxon>Bacillota</taxon>
        <taxon>Bacilli</taxon>
        <taxon>Bacillales</taxon>
        <taxon>Caryophanaceae</taxon>
        <taxon>Sporosarcina</taxon>
    </lineage>
</organism>
<comment type="caution">
    <text evidence="1">The sequence shown here is derived from an EMBL/GenBank/DDBJ whole genome shotgun (WGS) entry which is preliminary data.</text>
</comment>
<dbReference type="STRING" id="1459.AF332_11485"/>
<protein>
    <submittedName>
        <fullName evidence="1">Uncharacterized protein</fullName>
    </submittedName>
</protein>
<dbReference type="Proteomes" id="UP000037109">
    <property type="component" value="Unassembled WGS sequence"/>
</dbReference>
<dbReference type="RefSeq" id="WP_053434734.1">
    <property type="nucleotide sequence ID" value="NZ_LGUF01000007.1"/>
</dbReference>
<gene>
    <name evidence="1" type="ORF">AF332_11485</name>
</gene>
<dbReference type="EMBL" id="LGUF01000007">
    <property type="protein sequence ID" value="KON87386.1"/>
    <property type="molecule type" value="Genomic_DNA"/>
</dbReference>